<evidence type="ECO:0000256" key="2">
    <source>
        <dbReference type="PROSITE-ProRule" id="PRU00168"/>
    </source>
</evidence>
<dbReference type="Pfam" id="PF00617">
    <property type="entry name" value="RasGEF"/>
    <property type="match status" value="1"/>
</dbReference>
<dbReference type="EMBL" id="KL596710">
    <property type="protein sequence ID" value="KER27963.1"/>
    <property type="molecule type" value="Genomic_DNA"/>
</dbReference>
<feature type="domain" description="Ras-GEF" evidence="4">
    <location>
        <begin position="242"/>
        <end position="581"/>
    </location>
</feature>
<dbReference type="GO" id="GO:0005085">
    <property type="term" value="F:guanyl-nucleotide exchange factor activity"/>
    <property type="evidence" value="ECO:0007669"/>
    <property type="project" value="UniProtKB-KW"/>
</dbReference>
<dbReference type="OrthoDB" id="546434at2759"/>
<protein>
    <recommendedName>
        <fullName evidence="4">Ras-GEF domain-containing protein</fullName>
    </recommendedName>
</protein>
<evidence type="ECO:0000259" key="4">
    <source>
        <dbReference type="PROSITE" id="PS50009"/>
    </source>
</evidence>
<dbReference type="PROSITE" id="PS50009">
    <property type="entry name" value="RASGEF_CAT"/>
    <property type="match status" value="1"/>
</dbReference>
<evidence type="ECO:0000256" key="3">
    <source>
        <dbReference type="SAM" id="MobiDB-lite"/>
    </source>
</evidence>
<dbReference type="Gene3D" id="1.20.870.10">
    <property type="entry name" value="Son of sevenless (SoS) protein Chain: S domain 1"/>
    <property type="match status" value="1"/>
</dbReference>
<dbReference type="CTD" id="20319270"/>
<dbReference type="KEGG" id="ovi:T265_05088"/>
<dbReference type="InterPro" id="IPR023578">
    <property type="entry name" value="Ras_GEF_dom_sf"/>
</dbReference>
<keyword evidence="6" id="KW-1185">Reference proteome</keyword>
<reference evidence="5 6" key="1">
    <citation type="submission" date="2013-11" db="EMBL/GenBank/DDBJ databases">
        <title>Opisthorchis viverrini - life in the bile duct.</title>
        <authorList>
            <person name="Young N.D."/>
            <person name="Nagarajan N."/>
            <person name="Lin S.J."/>
            <person name="Korhonen P.K."/>
            <person name="Jex A.R."/>
            <person name="Hall R.S."/>
            <person name="Safavi-Hemami H."/>
            <person name="Kaewkong W."/>
            <person name="Bertrand D."/>
            <person name="Gao S."/>
            <person name="Seet Q."/>
            <person name="Wongkham S."/>
            <person name="Teh B.T."/>
            <person name="Wongkham C."/>
            <person name="Intapan P.M."/>
            <person name="Maleewong W."/>
            <person name="Yang X."/>
            <person name="Hu M."/>
            <person name="Wang Z."/>
            <person name="Hofmann A."/>
            <person name="Sternberg P.W."/>
            <person name="Tan P."/>
            <person name="Wang J."/>
            <person name="Gasser R.B."/>
        </authorList>
    </citation>
    <scope>NUCLEOTIDE SEQUENCE [LARGE SCALE GENOMIC DNA]</scope>
</reference>
<dbReference type="InterPro" id="IPR001895">
    <property type="entry name" value="RASGEF_cat_dom"/>
</dbReference>
<keyword evidence="1 2" id="KW-0344">Guanine-nucleotide releasing factor</keyword>
<feature type="region of interest" description="Disordered" evidence="3">
    <location>
        <begin position="705"/>
        <end position="752"/>
    </location>
</feature>
<dbReference type="Proteomes" id="UP000054324">
    <property type="component" value="Unassembled WGS sequence"/>
</dbReference>
<dbReference type="SMART" id="SM00147">
    <property type="entry name" value="RasGEF"/>
    <property type="match status" value="1"/>
</dbReference>
<accession>A0A074ZKU2</accession>
<evidence type="ECO:0000313" key="5">
    <source>
        <dbReference type="EMBL" id="KER27963.1"/>
    </source>
</evidence>
<feature type="compositionally biased region" description="Polar residues" evidence="3">
    <location>
        <begin position="705"/>
        <end position="751"/>
    </location>
</feature>
<dbReference type="AlphaFoldDB" id="A0A074ZKU2"/>
<dbReference type="Gene3D" id="1.10.840.10">
    <property type="entry name" value="Ras guanine-nucleotide exchange factors catalytic domain"/>
    <property type="match status" value="1"/>
</dbReference>
<organism evidence="5 6">
    <name type="scientific">Opisthorchis viverrini</name>
    <name type="common">Southeast Asian liver fluke</name>
    <dbReference type="NCBI Taxonomy" id="6198"/>
    <lineage>
        <taxon>Eukaryota</taxon>
        <taxon>Metazoa</taxon>
        <taxon>Spiralia</taxon>
        <taxon>Lophotrochozoa</taxon>
        <taxon>Platyhelminthes</taxon>
        <taxon>Trematoda</taxon>
        <taxon>Digenea</taxon>
        <taxon>Opisthorchiida</taxon>
        <taxon>Opisthorchiata</taxon>
        <taxon>Opisthorchiidae</taxon>
        <taxon>Opisthorchis</taxon>
    </lineage>
</organism>
<feature type="region of interest" description="Disordered" evidence="3">
    <location>
        <begin position="444"/>
        <end position="476"/>
    </location>
</feature>
<evidence type="ECO:0000313" key="6">
    <source>
        <dbReference type="Proteomes" id="UP000054324"/>
    </source>
</evidence>
<dbReference type="SUPFAM" id="SSF48366">
    <property type="entry name" value="Ras GEF"/>
    <property type="match status" value="2"/>
</dbReference>
<dbReference type="InterPro" id="IPR036964">
    <property type="entry name" value="RASGEF_cat_dom_sf"/>
</dbReference>
<gene>
    <name evidence="5" type="ORF">T265_05088</name>
</gene>
<feature type="compositionally biased region" description="Basic residues" evidence="3">
    <location>
        <begin position="794"/>
        <end position="806"/>
    </location>
</feature>
<dbReference type="STRING" id="6198.A0A074ZKU2"/>
<dbReference type="PANTHER" id="PTHR23113:SF99">
    <property type="entry name" value="RASGEF DOMAIN-CONTAINING PROTEIN"/>
    <property type="match status" value="1"/>
</dbReference>
<feature type="compositionally biased region" description="Low complexity" evidence="3">
    <location>
        <begin position="207"/>
        <end position="225"/>
    </location>
</feature>
<dbReference type="GeneID" id="20319270"/>
<name>A0A074ZKU2_OPIVI</name>
<dbReference type="PANTHER" id="PTHR23113">
    <property type="entry name" value="GUANINE NUCLEOTIDE EXCHANGE FACTOR"/>
    <property type="match status" value="1"/>
</dbReference>
<dbReference type="RefSeq" id="XP_009168269.1">
    <property type="nucleotide sequence ID" value="XM_009170005.1"/>
</dbReference>
<dbReference type="GO" id="GO:0007264">
    <property type="term" value="P:small GTPase-mediated signal transduction"/>
    <property type="evidence" value="ECO:0007669"/>
    <property type="project" value="InterPro"/>
</dbReference>
<feature type="region of interest" description="Disordered" evidence="3">
    <location>
        <begin position="781"/>
        <end position="810"/>
    </location>
</feature>
<dbReference type="InterPro" id="IPR008937">
    <property type="entry name" value="Ras-like_GEF"/>
</dbReference>
<sequence length="1005" mass="113714">MPNRQNAWQPAEAVSNLPRACTLSTLFDLMMYESNALFQCSMIEAFLHTYRLFVSMEELRKMVEKKLLATCVSEDKEVNQKLFALNSLRVFLSRWLRPPHSSDFQSPSGLQELHQLIVLLIRWHNILRPKSFRGNVDKLDWRSKYRDESPNTSGLNLLRCMFYGVDQMQMERAARKFETVCLLADSLSETYSKRLIGSPEKINGCATSPSHSSSPLSYGSSTSPGLSGGSDHSHPFGIWDLEPARIASVLTAEDQRLFLDLRLPEMLLYARKKPAPSVMATIDHFNHTVTALQGSILRLHPDTMPSIRIRPSDSPRCDSRERGAVAAVAAWSKLRLSRHDLLVPDQQLGTVPEMTYKRARMIAFWIDVASELQRLNNLYSMQAVLTGLQTNAIHRLRQCWTVMGQLYPQHLRRFEMMVALMSHENNYQKLRTVIAKHLQSIQKIERAKRKQQQSAKSSPRHQDGDPSLRSAPPTENLNVPGLIPYLGLYTHDLTYLNYASPDTKPLHSATNDSVPHSASQPDIRIYNQPETSLIGSLANELDIHSPGSDTNTSPIEKSISVSDVSDEINARRRIKIRIEREIHLPSGVIRIGPLHKPTTNDYENNNNLSKTQPEVLINFEKHYREGEFLKDLYLLQYTSRSYDLKVDEKYKCWLTSFPPLSEDEARQLSLDIEPAQDSASCMTSSSLALPKLASKNASCSKLTAISGSSPVTRPKSHSVSNYSSSRPSILSHPYFNQETTDNTHRASTTNIEPIEKKTPLSLRRKLTKSARYSGRPFFSECEKNTATPGSPVTYRRRSSSKPHHHSPIIPREFRSRSLSHPRPRRIRIRVTLDDPLYVSPTTTRISKSWKSVGIGSTPNLDKSFGENIPFENSVIEKVSLTDSVSDVLFRVLTKFRVPDFCVSDFDLVELHPKNSNRILPITANAYHELCSSLDDSAVESASVEDTDILFECACVRRQRKVSMITSILTRHSPFTVIANPRPNKRISQQSDRTRGSVAAIFPPDF</sequence>
<proteinExistence type="predicted"/>
<feature type="region of interest" description="Disordered" evidence="3">
    <location>
        <begin position="202"/>
        <end position="229"/>
    </location>
</feature>
<evidence type="ECO:0000256" key="1">
    <source>
        <dbReference type="ARBA" id="ARBA00022658"/>
    </source>
</evidence>